<reference evidence="8" key="1">
    <citation type="submission" date="2013-12" db="EMBL/GenBank/DDBJ databases">
        <authorList>
            <person name="Aslett M."/>
        </authorList>
    </citation>
    <scope>NUCLEOTIDE SEQUENCE [LARGE SCALE GENOMIC DNA]</scope>
    <source>
        <strain evidence="8">Lindley</strain>
    </source>
</reference>
<dbReference type="GO" id="GO:0006335">
    <property type="term" value="P:DNA replication-dependent chromatin assembly"/>
    <property type="evidence" value="ECO:0007669"/>
    <property type="project" value="TreeGrafter"/>
</dbReference>
<accession>A0A183C5M4</accession>
<comment type="similarity">
    <text evidence="2">Belongs to the ASF1 family.</text>
</comment>
<keyword evidence="8" id="KW-1185">Reference proteome</keyword>
<dbReference type="InterPro" id="IPR036747">
    <property type="entry name" value="ASF1-like_sf"/>
</dbReference>
<dbReference type="GO" id="GO:0042393">
    <property type="term" value="F:histone binding"/>
    <property type="evidence" value="ECO:0007669"/>
    <property type="project" value="TreeGrafter"/>
</dbReference>
<dbReference type="InterPro" id="IPR006818">
    <property type="entry name" value="ASF1-like"/>
</dbReference>
<dbReference type="GO" id="GO:0000785">
    <property type="term" value="C:chromatin"/>
    <property type="evidence" value="ECO:0007669"/>
    <property type="project" value="TreeGrafter"/>
</dbReference>
<dbReference type="PANTHER" id="PTHR12040">
    <property type="entry name" value="ANTI-SILENCING PROTEIN 1"/>
    <property type="match status" value="1"/>
</dbReference>
<protein>
    <submittedName>
        <fullName evidence="9">Histone chaperone asf1</fullName>
    </submittedName>
</protein>
<name>A0A183C5M4_GLOPA</name>
<dbReference type="Gene3D" id="2.60.40.1490">
    <property type="entry name" value="Histone chaperone ASF1-like"/>
    <property type="match status" value="1"/>
</dbReference>
<dbReference type="GO" id="GO:0005634">
    <property type="term" value="C:nucleus"/>
    <property type="evidence" value="ECO:0007669"/>
    <property type="project" value="UniProtKB-SubCell"/>
</dbReference>
<dbReference type="AlphaFoldDB" id="A0A183C5M4"/>
<evidence type="ECO:0000256" key="7">
    <source>
        <dbReference type="SAM" id="MobiDB-lite"/>
    </source>
</evidence>
<keyword evidence="4" id="KW-0804">Transcription</keyword>
<keyword evidence="6" id="KW-0539">Nucleus</keyword>
<organism evidence="8 9">
    <name type="scientific">Globodera pallida</name>
    <name type="common">Potato cyst nematode worm</name>
    <name type="synonym">Heterodera pallida</name>
    <dbReference type="NCBI Taxonomy" id="36090"/>
    <lineage>
        <taxon>Eukaryota</taxon>
        <taxon>Metazoa</taxon>
        <taxon>Ecdysozoa</taxon>
        <taxon>Nematoda</taxon>
        <taxon>Chromadorea</taxon>
        <taxon>Rhabditida</taxon>
        <taxon>Tylenchina</taxon>
        <taxon>Tylenchomorpha</taxon>
        <taxon>Tylenchoidea</taxon>
        <taxon>Heteroderidae</taxon>
        <taxon>Heteroderinae</taxon>
        <taxon>Globodera</taxon>
    </lineage>
</organism>
<comment type="subcellular location">
    <subcellularLocation>
        <location evidence="1">Nucleus</location>
    </subcellularLocation>
</comment>
<reference evidence="9" key="3">
    <citation type="submission" date="2016-06" db="UniProtKB">
        <authorList>
            <consortium name="WormBaseParasite"/>
        </authorList>
    </citation>
    <scope>IDENTIFICATION</scope>
</reference>
<evidence type="ECO:0000313" key="8">
    <source>
        <dbReference type="Proteomes" id="UP000050741"/>
    </source>
</evidence>
<dbReference type="WBParaSite" id="GPLIN_000816900">
    <property type="protein sequence ID" value="GPLIN_000816900"/>
    <property type="gene ID" value="GPLIN_000816900"/>
</dbReference>
<dbReference type="Pfam" id="PF04729">
    <property type="entry name" value="ASF1_hist_chap"/>
    <property type="match status" value="1"/>
</dbReference>
<sequence length="252" mass="28859">MNFMAPAGEQYKNATVKDAIAAFQIGETCAQFVMSNNFIFEFYQEKTMCSRINVVCVQLLENPANPSDPIKLEITFEIFENIKEDVEWELVFVGTDGREEHDQVLDSVLIGPIQEGRHKFIFEAPPPQIQNLRPEDFMDVTLLLLKCKYREQLFMKIGWFVTHTYTDPELIENPPSQPAIEKLKRTIVSEDVRVTSYPIKWDEEQQSETSTEVEPNAEMSYGMASIELASNSNSQQTMSQQDQQQTPMAAVN</sequence>
<keyword evidence="3" id="KW-0805">Transcription regulation</keyword>
<evidence type="ECO:0000256" key="2">
    <source>
        <dbReference type="ARBA" id="ARBA00006051"/>
    </source>
</evidence>
<evidence type="ECO:0000313" key="9">
    <source>
        <dbReference type="WBParaSite" id="GPLIN_000816900"/>
    </source>
</evidence>
<keyword evidence="5" id="KW-0143">Chaperone</keyword>
<reference evidence="8" key="2">
    <citation type="submission" date="2014-05" db="EMBL/GenBank/DDBJ databases">
        <title>The genome and life-stage specific transcriptomes of Globodera pallida elucidate key aspects of plant parasitism by a cyst nematode.</title>
        <authorList>
            <person name="Cotton J.A."/>
            <person name="Lilley C.J."/>
            <person name="Jones L.M."/>
            <person name="Kikuchi T."/>
            <person name="Reid A.J."/>
            <person name="Thorpe P."/>
            <person name="Tsai I.J."/>
            <person name="Beasley H."/>
            <person name="Blok V."/>
            <person name="Cock P.J.A."/>
            <person name="Van den Akker S.E."/>
            <person name="Holroyd N."/>
            <person name="Hunt M."/>
            <person name="Mantelin S."/>
            <person name="Naghra H."/>
            <person name="Pain A."/>
            <person name="Palomares-Rius J.E."/>
            <person name="Zarowiecki M."/>
            <person name="Berriman M."/>
            <person name="Jones J.T."/>
            <person name="Urwin P.E."/>
        </authorList>
    </citation>
    <scope>NUCLEOTIDE SEQUENCE [LARGE SCALE GENOMIC DNA]</scope>
    <source>
        <strain evidence="8">Lindley</strain>
    </source>
</reference>
<evidence type="ECO:0000256" key="6">
    <source>
        <dbReference type="ARBA" id="ARBA00023242"/>
    </source>
</evidence>
<evidence type="ECO:0000256" key="4">
    <source>
        <dbReference type="ARBA" id="ARBA00023163"/>
    </source>
</evidence>
<dbReference type="SUPFAM" id="SSF101546">
    <property type="entry name" value="ASF1-like"/>
    <property type="match status" value="1"/>
</dbReference>
<proteinExistence type="inferred from homology"/>
<feature type="region of interest" description="Disordered" evidence="7">
    <location>
        <begin position="203"/>
        <end position="252"/>
    </location>
</feature>
<evidence type="ECO:0000256" key="5">
    <source>
        <dbReference type="ARBA" id="ARBA00023186"/>
    </source>
</evidence>
<dbReference type="PANTHER" id="PTHR12040:SF0">
    <property type="entry name" value="HISTONE CHAPERONE ASF1"/>
    <property type="match status" value="1"/>
</dbReference>
<dbReference type="Proteomes" id="UP000050741">
    <property type="component" value="Unassembled WGS sequence"/>
</dbReference>
<evidence type="ECO:0000256" key="3">
    <source>
        <dbReference type="ARBA" id="ARBA00023015"/>
    </source>
</evidence>
<feature type="compositionally biased region" description="Low complexity" evidence="7">
    <location>
        <begin position="230"/>
        <end position="246"/>
    </location>
</feature>
<evidence type="ECO:0000256" key="1">
    <source>
        <dbReference type="ARBA" id="ARBA00004123"/>
    </source>
</evidence>